<comment type="caution">
    <text evidence="1">The sequence shown here is derived from an EMBL/GenBank/DDBJ whole genome shotgun (WGS) entry which is preliminary data.</text>
</comment>
<sequence>MNRKKNPPGLTTGGLDVVRSQLRISLNDPLRAISPVEIGHDRGNGYPRSGKNGLCAPYPLTALNLTGVPRPVVFTDLPQEIHANRLELENLTVDELPGLPIPLPAPVGVLETDFVSSDGETQLAERCPIVRLQVLNDPSDVLETDAALP</sequence>
<keyword evidence="2" id="KW-1185">Reference proteome</keyword>
<gene>
    <name evidence="1" type="ORF">FrCorBMG51_01170</name>
</gene>
<evidence type="ECO:0000313" key="1">
    <source>
        <dbReference type="EMBL" id="KLL12799.1"/>
    </source>
</evidence>
<accession>A0ABR5F7V1</accession>
<organism evidence="1 2">
    <name type="scientific">Protofrankia coriariae</name>
    <dbReference type="NCBI Taxonomy" id="1562887"/>
    <lineage>
        <taxon>Bacteria</taxon>
        <taxon>Bacillati</taxon>
        <taxon>Actinomycetota</taxon>
        <taxon>Actinomycetes</taxon>
        <taxon>Frankiales</taxon>
        <taxon>Frankiaceae</taxon>
        <taxon>Protofrankia</taxon>
    </lineage>
</organism>
<dbReference type="Proteomes" id="UP000035425">
    <property type="component" value="Unassembled WGS sequence"/>
</dbReference>
<reference evidence="1 2" key="1">
    <citation type="submission" date="2014-12" db="EMBL/GenBank/DDBJ databases">
        <title>Frankia sp. BMG5.1 draft genome.</title>
        <authorList>
            <person name="Gtari M."/>
            <person name="Ghodhbane-Gtari F."/>
            <person name="Nouioui I."/>
            <person name="Ktari A."/>
            <person name="Hezbri K."/>
            <person name="Mimouni W."/>
            <person name="Sbissi I."/>
            <person name="Ayari A."/>
            <person name="Yamanaka T."/>
            <person name="Normand P."/>
            <person name="Tisa L.S."/>
            <person name="Boudabous A."/>
        </authorList>
    </citation>
    <scope>NUCLEOTIDE SEQUENCE [LARGE SCALE GENOMIC DNA]</scope>
    <source>
        <strain evidence="1 2">BMG5.1</strain>
    </source>
</reference>
<dbReference type="EMBL" id="JWIO01000002">
    <property type="protein sequence ID" value="KLL12799.1"/>
    <property type="molecule type" value="Genomic_DNA"/>
</dbReference>
<name>A0ABR5F7V1_9ACTN</name>
<protein>
    <submittedName>
        <fullName evidence="1">Uncharacterized protein</fullName>
    </submittedName>
</protein>
<evidence type="ECO:0000313" key="2">
    <source>
        <dbReference type="Proteomes" id="UP000035425"/>
    </source>
</evidence>
<proteinExistence type="predicted"/>